<sequence length="70" mass="7771">MADPNMTEALQKIGPWNWSGSEKISWSLMARTPVEVTAANNASARIAMIHGRIDLVDPKNVDDMRLDFEG</sequence>
<accession>F8QKN2</accession>
<dbReference type="EMBL" id="GL946290">
    <property type="protein sequence ID" value="EGN91139.1"/>
    <property type="molecule type" value="Genomic_DNA"/>
</dbReference>
<evidence type="ECO:0000313" key="1">
    <source>
        <dbReference type="EMBL" id="EGN91139.1"/>
    </source>
</evidence>
<gene>
    <name evidence="1" type="ORF">SERLA73DRAFT_81051</name>
</gene>
<dbReference type="Proteomes" id="UP000008063">
    <property type="component" value="Unassembled WGS sequence"/>
</dbReference>
<evidence type="ECO:0000313" key="2">
    <source>
        <dbReference type="Proteomes" id="UP000008063"/>
    </source>
</evidence>
<dbReference type="HOGENOM" id="CLU_2759385_0_0_1"/>
<proteinExistence type="predicted"/>
<dbReference type="InParanoid" id="F8QKN2"/>
<dbReference type="AlphaFoldDB" id="F8QKN2"/>
<keyword evidence="2" id="KW-1185">Reference proteome</keyword>
<reference evidence="2" key="1">
    <citation type="journal article" date="2011" name="Science">
        <title>The plant cell wall-decomposing machinery underlies the functional diversity of forest fungi.</title>
        <authorList>
            <person name="Eastwood D.C."/>
            <person name="Floudas D."/>
            <person name="Binder M."/>
            <person name="Majcherczyk A."/>
            <person name="Schneider P."/>
            <person name="Aerts A."/>
            <person name="Asiegbu F.O."/>
            <person name="Baker S.E."/>
            <person name="Barry K."/>
            <person name="Bendiksby M."/>
            <person name="Blumentritt M."/>
            <person name="Coutinho P.M."/>
            <person name="Cullen D."/>
            <person name="de Vries R.P."/>
            <person name="Gathman A."/>
            <person name="Goodell B."/>
            <person name="Henrissat B."/>
            <person name="Ihrmark K."/>
            <person name="Kauserud H."/>
            <person name="Kohler A."/>
            <person name="LaButti K."/>
            <person name="Lapidus A."/>
            <person name="Lavin J.L."/>
            <person name="Lee Y.-H."/>
            <person name="Lindquist E."/>
            <person name="Lilly W."/>
            <person name="Lucas S."/>
            <person name="Morin E."/>
            <person name="Murat C."/>
            <person name="Oguiza J.A."/>
            <person name="Park J."/>
            <person name="Pisabarro A.G."/>
            <person name="Riley R."/>
            <person name="Rosling A."/>
            <person name="Salamov A."/>
            <person name="Schmidt O."/>
            <person name="Schmutz J."/>
            <person name="Skrede I."/>
            <person name="Stenlid J."/>
            <person name="Wiebenga A."/>
            <person name="Xie X."/>
            <person name="Kuees U."/>
            <person name="Hibbett D.S."/>
            <person name="Hoffmeister D."/>
            <person name="Hoegberg N."/>
            <person name="Martin F."/>
            <person name="Grigoriev I.V."/>
            <person name="Watkinson S.C."/>
        </authorList>
    </citation>
    <scope>NUCLEOTIDE SEQUENCE [LARGE SCALE GENOMIC DNA]</scope>
    <source>
        <strain evidence="2">strain S7.3</strain>
    </source>
</reference>
<name>F8QKN2_SERL3</name>
<protein>
    <submittedName>
        <fullName evidence="1">Uncharacterized protein</fullName>
    </submittedName>
</protein>
<organism evidence="2">
    <name type="scientific">Serpula lacrymans var. lacrymans (strain S7.3)</name>
    <name type="common">Dry rot fungus</name>
    <dbReference type="NCBI Taxonomy" id="936435"/>
    <lineage>
        <taxon>Eukaryota</taxon>
        <taxon>Fungi</taxon>
        <taxon>Dikarya</taxon>
        <taxon>Basidiomycota</taxon>
        <taxon>Agaricomycotina</taxon>
        <taxon>Agaricomycetes</taxon>
        <taxon>Agaricomycetidae</taxon>
        <taxon>Boletales</taxon>
        <taxon>Coniophorineae</taxon>
        <taxon>Serpulaceae</taxon>
        <taxon>Serpula</taxon>
    </lineage>
</organism>